<feature type="domain" description="SLH" evidence="2">
    <location>
        <begin position="201"/>
        <end position="264"/>
    </location>
</feature>
<dbReference type="OrthoDB" id="174569at2"/>
<name>A0A3A1VH11_9BACL</name>
<comment type="caution">
    <text evidence="3">The sequence shown here is derived from an EMBL/GenBank/DDBJ whole genome shotgun (WGS) entry which is preliminary data.</text>
</comment>
<evidence type="ECO:0000259" key="2">
    <source>
        <dbReference type="PROSITE" id="PS51272"/>
    </source>
</evidence>
<reference evidence="3 4" key="1">
    <citation type="submission" date="2018-09" db="EMBL/GenBank/DDBJ databases">
        <title>Paenibacillus aracenensis nov. sp. isolated from a cave in southern Spain.</title>
        <authorList>
            <person name="Jurado V."/>
            <person name="Gutierrez-Patricio S."/>
            <person name="Gonzalez-Pimentel J.L."/>
            <person name="Miller A.Z."/>
            <person name="Laiz L."/>
            <person name="Saiz-Jimenez C."/>
        </authorList>
    </citation>
    <scope>NUCLEOTIDE SEQUENCE [LARGE SCALE GENOMIC DNA]</scope>
    <source>
        <strain evidence="3 4">DSM 22867</strain>
    </source>
</reference>
<dbReference type="InterPro" id="IPR051465">
    <property type="entry name" value="Cell_Envelope_Struct_Comp"/>
</dbReference>
<organism evidence="3 4">
    <name type="scientific">Paenibacillus nanensis</name>
    <dbReference type="NCBI Taxonomy" id="393251"/>
    <lineage>
        <taxon>Bacteria</taxon>
        <taxon>Bacillati</taxon>
        <taxon>Bacillota</taxon>
        <taxon>Bacilli</taxon>
        <taxon>Bacillales</taxon>
        <taxon>Paenibacillaceae</taxon>
        <taxon>Paenibacillus</taxon>
    </lineage>
</organism>
<dbReference type="PANTHER" id="PTHR43308:SF5">
    <property type="entry name" value="S-LAYER PROTEIN _ PEPTIDOGLYCAN ENDO-BETA-N-ACETYLGLUCOSAMINIDASE"/>
    <property type="match status" value="1"/>
</dbReference>
<dbReference type="AlphaFoldDB" id="A0A3A1VH11"/>
<proteinExistence type="predicted"/>
<feature type="domain" description="SLH" evidence="2">
    <location>
        <begin position="49"/>
        <end position="112"/>
    </location>
</feature>
<protein>
    <submittedName>
        <fullName evidence="3">S-layer homology domain-containing protein</fullName>
    </submittedName>
</protein>
<accession>A0A3A1VH11</accession>
<keyword evidence="1" id="KW-0812">Transmembrane</keyword>
<evidence type="ECO:0000256" key="1">
    <source>
        <dbReference type="SAM" id="Phobius"/>
    </source>
</evidence>
<dbReference type="InterPro" id="IPR001119">
    <property type="entry name" value="SLH_dom"/>
</dbReference>
<dbReference type="EMBL" id="QXQA01000001">
    <property type="protein sequence ID" value="RIX60208.1"/>
    <property type="molecule type" value="Genomic_DNA"/>
</dbReference>
<feature type="transmembrane region" description="Helical" evidence="1">
    <location>
        <begin position="21"/>
        <end position="42"/>
    </location>
</feature>
<evidence type="ECO:0000313" key="3">
    <source>
        <dbReference type="EMBL" id="RIX60208.1"/>
    </source>
</evidence>
<dbReference type="Pfam" id="PF00395">
    <property type="entry name" value="SLH"/>
    <property type="match status" value="2"/>
</dbReference>
<gene>
    <name evidence="3" type="ORF">D3P08_01110</name>
</gene>
<sequence>MWLSRECRNISIWEDIEFMKRWLGLIITITMIGASVSLPSTFERAAAAAPSAGFSDTKGHWAEATIKDMVNRGILDGYADGTFRPEEPVKIDQFVKMLILSYSDLHPNGTRSWNSAFLASLSLENQTILQQDYRYFSFEPSASGYWAKEFIDIASDLHFINKSRYTDFQADMTRENVAEVIYYTLQETEFLEDSVFGQKMAQAYGDINSATEREQRFIAEALVKGIMEGFPNGFFGVGQKVTRAQALIILERLTHKSKRIAVNVSPDKLERVVPTAGGGSKIIVFPDKRMWDAYESLLTVGALRGANHDVFDTTLRLYKDQAEKESVQNQSSAASSTAVNEEASIWLDPQYNTYGITIRLREGTLARNKEVIEQFANGLFGYNASEFKQLFSDVCAKVEGGQIVSKTYAEIGNDTVTLLIDSKQKQVIFSIAPKK</sequence>
<dbReference type="PANTHER" id="PTHR43308">
    <property type="entry name" value="OUTER MEMBRANE PROTEIN ALPHA-RELATED"/>
    <property type="match status" value="1"/>
</dbReference>
<keyword evidence="1" id="KW-0472">Membrane</keyword>
<dbReference type="PROSITE" id="PS51272">
    <property type="entry name" value="SLH"/>
    <property type="match status" value="2"/>
</dbReference>
<dbReference type="Proteomes" id="UP000266482">
    <property type="component" value="Unassembled WGS sequence"/>
</dbReference>
<keyword evidence="4" id="KW-1185">Reference proteome</keyword>
<evidence type="ECO:0000313" key="4">
    <source>
        <dbReference type="Proteomes" id="UP000266482"/>
    </source>
</evidence>
<keyword evidence="1" id="KW-1133">Transmembrane helix</keyword>